<feature type="binding site" evidence="5">
    <location>
        <begin position="183"/>
        <end position="186"/>
    </location>
    <ligand>
        <name>substrate</name>
    </ligand>
</feature>
<dbReference type="PANTHER" id="PTHR18895">
    <property type="entry name" value="HEMK METHYLTRANSFERASE"/>
    <property type="match status" value="1"/>
</dbReference>
<dbReference type="Proteomes" id="UP001589670">
    <property type="component" value="Unassembled WGS sequence"/>
</dbReference>
<organism evidence="8 9">
    <name type="scientific">Roseovarius ramblicola</name>
    <dbReference type="NCBI Taxonomy" id="2022336"/>
    <lineage>
        <taxon>Bacteria</taxon>
        <taxon>Pseudomonadati</taxon>
        <taxon>Pseudomonadota</taxon>
        <taxon>Alphaproteobacteria</taxon>
        <taxon>Rhodobacterales</taxon>
        <taxon>Roseobacteraceae</taxon>
        <taxon>Roseovarius</taxon>
    </lineage>
</organism>
<dbReference type="RefSeq" id="WP_377065868.1">
    <property type="nucleotide sequence ID" value="NZ_JBHMEC010000001.1"/>
</dbReference>
<keyword evidence="9" id="KW-1185">Reference proteome</keyword>
<keyword evidence="2 5" id="KW-0808">Transferase</keyword>
<dbReference type="InterPro" id="IPR029063">
    <property type="entry name" value="SAM-dependent_MTases_sf"/>
</dbReference>
<dbReference type="InterPro" id="IPR019874">
    <property type="entry name" value="RF_methyltr_PrmC"/>
</dbReference>
<evidence type="ECO:0000256" key="1">
    <source>
        <dbReference type="ARBA" id="ARBA00022603"/>
    </source>
</evidence>
<comment type="similarity">
    <text evidence="5">Belongs to the protein N5-glutamine methyltransferase family. PrmC subfamily.</text>
</comment>
<accession>A0ABV5HWW8</accession>
<dbReference type="EMBL" id="JBHMEC010000001">
    <property type="protein sequence ID" value="MFB9148190.1"/>
    <property type="molecule type" value="Genomic_DNA"/>
</dbReference>
<feature type="binding site" evidence="5">
    <location>
        <begin position="117"/>
        <end position="121"/>
    </location>
    <ligand>
        <name>S-adenosyl-L-methionine</name>
        <dbReference type="ChEBI" id="CHEBI:59789"/>
    </ligand>
</feature>
<dbReference type="Pfam" id="PF05175">
    <property type="entry name" value="MTS"/>
    <property type="match status" value="1"/>
</dbReference>
<dbReference type="Gene3D" id="1.10.8.10">
    <property type="entry name" value="DNA helicase RuvA subunit, C-terminal domain"/>
    <property type="match status" value="1"/>
</dbReference>
<evidence type="ECO:0000256" key="3">
    <source>
        <dbReference type="ARBA" id="ARBA00022691"/>
    </source>
</evidence>
<sequence>MSLRAALASAQRALAEAGIEGAAGDARALVAEAAGVARDRLTLHLGDAMAPGARARLDAMLARRLAREPVARILGRRAFWGRDFAVTPDVLDPRPETECLVAEALAGPAPARLLDLGTGSGCLAVTLLAEVPGARGVATDISRAALAVASGNAARHGVAARLDLVEADWFDLVAGRFDLIVSNPPYIAEAEMAGLAPEVRGHDPRAALSDGADGLGAYRAIATGVRAHLAPGGRVLVETGAGQGPQVARLFADAGLAEVRILPDMDGRDRVVTGRYPGETG</sequence>
<dbReference type="PANTHER" id="PTHR18895:SF74">
    <property type="entry name" value="MTRF1L RELEASE FACTOR GLUTAMINE METHYLTRANSFERASE"/>
    <property type="match status" value="1"/>
</dbReference>
<protein>
    <recommendedName>
        <fullName evidence="5">Release factor glutamine methyltransferase</fullName>
        <shortName evidence="5">RF MTase</shortName>
        <ecNumber evidence="5">2.1.1.297</ecNumber>
    </recommendedName>
    <alternativeName>
        <fullName evidence="5">N5-glutamine methyltransferase PrmC</fullName>
    </alternativeName>
    <alternativeName>
        <fullName evidence="5">Protein-(glutamine-N5) MTase PrmC</fullName>
    </alternativeName>
    <alternativeName>
        <fullName evidence="5">Protein-glutamine N-methyltransferase PrmC</fullName>
    </alternativeName>
</protein>
<evidence type="ECO:0000256" key="4">
    <source>
        <dbReference type="ARBA" id="ARBA00048391"/>
    </source>
</evidence>
<gene>
    <name evidence="5 8" type="primary">prmC</name>
    <name evidence="8" type="ORF">ACFFU4_00315</name>
</gene>
<evidence type="ECO:0000313" key="9">
    <source>
        <dbReference type="Proteomes" id="UP001589670"/>
    </source>
</evidence>
<dbReference type="HAMAP" id="MF_02126">
    <property type="entry name" value="RF_methyltr_PrmC"/>
    <property type="match status" value="1"/>
</dbReference>
<dbReference type="InterPro" id="IPR004556">
    <property type="entry name" value="HemK-like"/>
</dbReference>
<evidence type="ECO:0000259" key="7">
    <source>
        <dbReference type="Pfam" id="PF17827"/>
    </source>
</evidence>
<dbReference type="EC" id="2.1.1.297" evidence="5"/>
<feature type="binding site" evidence="5">
    <location>
        <position position="140"/>
    </location>
    <ligand>
        <name>S-adenosyl-L-methionine</name>
        <dbReference type="ChEBI" id="CHEBI:59789"/>
    </ligand>
</feature>
<keyword evidence="1 5" id="KW-0489">Methyltransferase</keyword>
<dbReference type="InterPro" id="IPR040758">
    <property type="entry name" value="PrmC_N"/>
</dbReference>
<dbReference type="PROSITE" id="PS00092">
    <property type="entry name" value="N6_MTASE"/>
    <property type="match status" value="1"/>
</dbReference>
<dbReference type="Gene3D" id="3.40.50.150">
    <property type="entry name" value="Vaccinia Virus protein VP39"/>
    <property type="match status" value="1"/>
</dbReference>
<dbReference type="GO" id="GO:0032259">
    <property type="term" value="P:methylation"/>
    <property type="evidence" value="ECO:0007669"/>
    <property type="project" value="UniProtKB-KW"/>
</dbReference>
<feature type="binding site" evidence="5">
    <location>
        <position position="183"/>
    </location>
    <ligand>
        <name>S-adenosyl-L-methionine</name>
        <dbReference type="ChEBI" id="CHEBI:59789"/>
    </ligand>
</feature>
<dbReference type="CDD" id="cd02440">
    <property type="entry name" value="AdoMet_MTases"/>
    <property type="match status" value="1"/>
</dbReference>
<evidence type="ECO:0000256" key="2">
    <source>
        <dbReference type="ARBA" id="ARBA00022679"/>
    </source>
</evidence>
<dbReference type="NCBIfam" id="TIGR03534">
    <property type="entry name" value="RF_mod_PrmC"/>
    <property type="match status" value="1"/>
</dbReference>
<proteinExistence type="inferred from homology"/>
<feature type="domain" description="Methyltransferase small" evidence="6">
    <location>
        <begin position="102"/>
        <end position="191"/>
    </location>
</feature>
<evidence type="ECO:0000313" key="8">
    <source>
        <dbReference type="EMBL" id="MFB9148190.1"/>
    </source>
</evidence>
<dbReference type="InterPro" id="IPR007848">
    <property type="entry name" value="Small_mtfrase_dom"/>
</dbReference>
<feature type="binding site" evidence="5">
    <location>
        <position position="169"/>
    </location>
    <ligand>
        <name>S-adenosyl-L-methionine</name>
        <dbReference type="ChEBI" id="CHEBI:59789"/>
    </ligand>
</feature>
<evidence type="ECO:0000256" key="5">
    <source>
        <dbReference type="HAMAP-Rule" id="MF_02126"/>
    </source>
</evidence>
<dbReference type="NCBIfam" id="TIGR00536">
    <property type="entry name" value="hemK_fam"/>
    <property type="match status" value="1"/>
</dbReference>
<name>A0ABV5HWW8_9RHOB</name>
<reference evidence="8 9" key="1">
    <citation type="submission" date="2024-09" db="EMBL/GenBank/DDBJ databases">
        <authorList>
            <person name="Sun Q."/>
            <person name="Mori K."/>
        </authorList>
    </citation>
    <scope>NUCLEOTIDE SEQUENCE [LARGE SCALE GENOMIC DNA]</scope>
    <source>
        <strain evidence="8 9">CECT 9424</strain>
    </source>
</reference>
<dbReference type="InterPro" id="IPR050320">
    <property type="entry name" value="N5-glutamine_MTase"/>
</dbReference>
<feature type="domain" description="Release factor glutamine methyltransferase N-terminal" evidence="7">
    <location>
        <begin position="6"/>
        <end position="75"/>
    </location>
</feature>
<comment type="caution">
    <text evidence="8">The sequence shown here is derived from an EMBL/GenBank/DDBJ whole genome shotgun (WGS) entry which is preliminary data.</text>
</comment>
<dbReference type="Pfam" id="PF17827">
    <property type="entry name" value="PrmC_N"/>
    <property type="match status" value="1"/>
</dbReference>
<dbReference type="InterPro" id="IPR002052">
    <property type="entry name" value="DNA_methylase_N6_adenine_CS"/>
</dbReference>
<keyword evidence="3 5" id="KW-0949">S-adenosyl-L-methionine</keyword>
<comment type="catalytic activity">
    <reaction evidence="4 5">
        <text>L-glutaminyl-[peptide chain release factor] + S-adenosyl-L-methionine = N(5)-methyl-L-glutaminyl-[peptide chain release factor] + S-adenosyl-L-homocysteine + H(+)</text>
        <dbReference type="Rhea" id="RHEA:42896"/>
        <dbReference type="Rhea" id="RHEA-COMP:10271"/>
        <dbReference type="Rhea" id="RHEA-COMP:10272"/>
        <dbReference type="ChEBI" id="CHEBI:15378"/>
        <dbReference type="ChEBI" id="CHEBI:30011"/>
        <dbReference type="ChEBI" id="CHEBI:57856"/>
        <dbReference type="ChEBI" id="CHEBI:59789"/>
        <dbReference type="ChEBI" id="CHEBI:61891"/>
        <dbReference type="EC" id="2.1.1.297"/>
    </reaction>
</comment>
<dbReference type="GO" id="GO:0102559">
    <property type="term" value="F:peptide chain release factor N(5)-glutamine methyltransferase activity"/>
    <property type="evidence" value="ECO:0007669"/>
    <property type="project" value="UniProtKB-EC"/>
</dbReference>
<dbReference type="SUPFAM" id="SSF53335">
    <property type="entry name" value="S-adenosyl-L-methionine-dependent methyltransferases"/>
    <property type="match status" value="1"/>
</dbReference>
<comment type="function">
    <text evidence="5">Methylates the class 1 translation termination release factors RF1/PrfA and RF2/PrfB on the glutamine residue of the universally conserved GGQ motif.</text>
</comment>
<evidence type="ECO:0000259" key="6">
    <source>
        <dbReference type="Pfam" id="PF05175"/>
    </source>
</evidence>